<dbReference type="Gene3D" id="3.40.50.720">
    <property type="entry name" value="NAD(P)-binding Rossmann-like Domain"/>
    <property type="match status" value="1"/>
</dbReference>
<keyword evidence="2" id="KW-0067">ATP-binding</keyword>
<dbReference type="SUPFAM" id="SSF51735">
    <property type="entry name" value="NAD(P)-binding Rossmann-fold domains"/>
    <property type="match status" value="1"/>
</dbReference>
<dbReference type="Proteomes" id="UP001187221">
    <property type="component" value="Unassembled WGS sequence"/>
</dbReference>
<dbReference type="InterPro" id="IPR011761">
    <property type="entry name" value="ATP-grasp"/>
</dbReference>
<reference evidence="4 5" key="1">
    <citation type="submission" date="2023-06" db="EMBL/GenBank/DDBJ databases">
        <title>Draft genome sequence of Novosphingobium sp. strain IK01.</title>
        <authorList>
            <person name="Hatamoto M."/>
            <person name="Ikarashi T."/>
            <person name="Yamaguchi T."/>
        </authorList>
    </citation>
    <scope>NUCLEOTIDE SEQUENCE [LARGE SCALE GENOMIC DNA]</scope>
    <source>
        <strain evidence="4 5">IK01</strain>
    </source>
</reference>
<evidence type="ECO:0000313" key="4">
    <source>
        <dbReference type="EMBL" id="GMM61549.1"/>
    </source>
</evidence>
<dbReference type="Gene3D" id="3.30.1490.20">
    <property type="entry name" value="ATP-grasp fold, A domain"/>
    <property type="match status" value="1"/>
</dbReference>
<dbReference type="PANTHER" id="PTHR42793">
    <property type="entry name" value="COA BINDING DOMAIN CONTAINING PROTEIN"/>
    <property type="match status" value="1"/>
</dbReference>
<dbReference type="Pfam" id="PF13607">
    <property type="entry name" value="Succ_CoA_lig"/>
    <property type="match status" value="1"/>
</dbReference>
<dbReference type="Gene3D" id="3.40.50.261">
    <property type="entry name" value="Succinyl-CoA synthetase domains"/>
    <property type="match status" value="2"/>
</dbReference>
<dbReference type="Pfam" id="PF13549">
    <property type="entry name" value="ATP-grasp_5"/>
    <property type="match status" value="1"/>
</dbReference>
<feature type="domain" description="ATP-grasp" evidence="3">
    <location>
        <begin position="498"/>
        <end position="549"/>
    </location>
</feature>
<dbReference type="InterPro" id="IPR013815">
    <property type="entry name" value="ATP_grasp_subdomain_1"/>
</dbReference>
<dbReference type="InterPro" id="IPR032875">
    <property type="entry name" value="Succ_CoA_lig_flav_dom"/>
</dbReference>
<evidence type="ECO:0000313" key="5">
    <source>
        <dbReference type="Proteomes" id="UP001187221"/>
    </source>
</evidence>
<evidence type="ECO:0000256" key="2">
    <source>
        <dbReference type="PROSITE-ProRule" id="PRU00409"/>
    </source>
</evidence>
<protein>
    <submittedName>
        <fullName evidence="4">Acetate--CoA ligase family protein</fullName>
    </submittedName>
</protein>
<keyword evidence="1" id="KW-0816">Tricarboxylic acid cycle</keyword>
<proteinExistence type="predicted"/>
<keyword evidence="2" id="KW-0547">Nucleotide-binding</keyword>
<dbReference type="InterPro" id="IPR036291">
    <property type="entry name" value="NAD(P)-bd_dom_sf"/>
</dbReference>
<dbReference type="SMART" id="SM00881">
    <property type="entry name" value="CoA_binding"/>
    <property type="match status" value="1"/>
</dbReference>
<dbReference type="SUPFAM" id="SSF52210">
    <property type="entry name" value="Succinyl-CoA synthetase domains"/>
    <property type="match status" value="2"/>
</dbReference>
<dbReference type="PANTHER" id="PTHR42793:SF1">
    <property type="entry name" value="PEPTIDYL-LYSINE N-ACETYLTRANSFERASE PATZ"/>
    <property type="match status" value="1"/>
</dbReference>
<keyword evidence="4" id="KW-0436">Ligase</keyword>
<organism evidence="4 5">
    <name type="scientific">Novosphingobium pituita</name>
    <dbReference type="NCBI Taxonomy" id="3056842"/>
    <lineage>
        <taxon>Bacteria</taxon>
        <taxon>Pseudomonadati</taxon>
        <taxon>Pseudomonadota</taxon>
        <taxon>Alphaproteobacteria</taxon>
        <taxon>Sphingomonadales</taxon>
        <taxon>Sphingomonadaceae</taxon>
        <taxon>Novosphingobium</taxon>
    </lineage>
</organism>
<dbReference type="Pfam" id="PF13380">
    <property type="entry name" value="CoA_binding_2"/>
    <property type="match status" value="1"/>
</dbReference>
<dbReference type="RefSeq" id="WP_317975223.1">
    <property type="nucleotide sequence ID" value="NZ_BTFW01000001.1"/>
</dbReference>
<dbReference type="PROSITE" id="PS50975">
    <property type="entry name" value="ATP_GRASP"/>
    <property type="match status" value="1"/>
</dbReference>
<dbReference type="GO" id="GO:0016874">
    <property type="term" value="F:ligase activity"/>
    <property type="evidence" value="ECO:0007669"/>
    <property type="project" value="UniProtKB-KW"/>
</dbReference>
<evidence type="ECO:0000256" key="1">
    <source>
        <dbReference type="ARBA" id="ARBA00022532"/>
    </source>
</evidence>
<evidence type="ECO:0000259" key="3">
    <source>
        <dbReference type="PROSITE" id="PS50975"/>
    </source>
</evidence>
<dbReference type="SUPFAM" id="SSF56059">
    <property type="entry name" value="Glutathione synthetase ATP-binding domain-like"/>
    <property type="match status" value="1"/>
</dbReference>
<comment type="caution">
    <text evidence="4">The sequence shown here is derived from an EMBL/GenBank/DDBJ whole genome shotgun (WGS) entry which is preliminary data.</text>
</comment>
<name>A0ABQ6PAB5_9SPHN</name>
<dbReference type="Gene3D" id="3.30.470.20">
    <property type="entry name" value="ATP-grasp fold, B domain"/>
    <property type="match status" value="1"/>
</dbReference>
<sequence>MAVQCALSRHAIARFLRPQSVAIIGASDKPGALGAALLGNLERNGFAGAIYPVNPRRDEIGGRKCYASVEALPEGVDVAVLAIPRAGVLDAVRGLAARKVGGVVIFSAGFAEGGEEGLAEQREIARLAAGAGMVVEGPNCLGMVNYVDRIPLTFVEVDAVPPAGRRAVGIVSQSGAMAAVLGTTLLARECGVSYSVSTGNEAASGVEDFVDWLVDDPHTHAIAMIVEQFRKPQAFLAAARRAHAAGKPVVLLHPGKSSAARESAATHTGAMAGDYKLMRAMVARAGVIFAETLEELADIAEIAARCPILPSGQTAVLGESGAFKALTLDLAEELRLPLASLHDADSPALRAALPPFVPVSNPLDITAQGLSEPEIYTRTLEALLDDPRVGTVMAGIIQAEAVTCAIKYPAILAAVEGKTLTKPLIFAGLDEGAPVPPERIAALRAAGIPWFPTTERALRAITRLTHWAARDHGVAEAPPLGLPGLADEMGVIPEYRAKALLGPAGVAFPRGQFAASAQAAVAAAEAVGYPVAMKAQAAALGHKSDAGGVILNLADGAAVHEAWSRIHANVAAYDGTIALDGVLIEGMGKRGLEMIVGARNDPEWGPVILAGFGGVTAEILQDVRLLTADLTQEAVEAELMQLASAALLAGYRGAPALDVPALAALIVKVGQVLRAEPSIREIDLNPVILHPRGEGVVALDALMLVEGKEREK</sequence>
<dbReference type="InterPro" id="IPR003781">
    <property type="entry name" value="CoA-bd"/>
</dbReference>
<dbReference type="InterPro" id="IPR016102">
    <property type="entry name" value="Succinyl-CoA_synth-like"/>
</dbReference>
<gene>
    <name evidence="4" type="ORF">NUTIK01_23260</name>
</gene>
<accession>A0ABQ6PAB5</accession>
<keyword evidence="5" id="KW-1185">Reference proteome</keyword>
<dbReference type="EMBL" id="BTFW01000001">
    <property type="protein sequence ID" value="GMM61549.1"/>
    <property type="molecule type" value="Genomic_DNA"/>
</dbReference>